<feature type="compositionally biased region" description="Acidic residues" evidence="1">
    <location>
        <begin position="162"/>
        <end position="171"/>
    </location>
</feature>
<dbReference type="EMBL" id="MN739748">
    <property type="protein sequence ID" value="QHT24755.1"/>
    <property type="molecule type" value="Genomic_DNA"/>
</dbReference>
<dbReference type="AlphaFoldDB" id="A0A6C0EBJ9"/>
<feature type="compositionally biased region" description="Low complexity" evidence="1">
    <location>
        <begin position="106"/>
        <end position="124"/>
    </location>
</feature>
<feature type="region of interest" description="Disordered" evidence="1">
    <location>
        <begin position="1"/>
        <end position="191"/>
    </location>
</feature>
<feature type="compositionally biased region" description="Polar residues" evidence="1">
    <location>
        <begin position="1"/>
        <end position="27"/>
    </location>
</feature>
<organism evidence="2">
    <name type="scientific">viral metagenome</name>
    <dbReference type="NCBI Taxonomy" id="1070528"/>
    <lineage>
        <taxon>unclassified sequences</taxon>
        <taxon>metagenomes</taxon>
        <taxon>organismal metagenomes</taxon>
    </lineage>
</organism>
<accession>A0A6C0EBJ9</accession>
<feature type="compositionally biased region" description="Low complexity" evidence="1">
    <location>
        <begin position="47"/>
        <end position="83"/>
    </location>
</feature>
<evidence type="ECO:0000313" key="2">
    <source>
        <dbReference type="EMBL" id="QHT24755.1"/>
    </source>
</evidence>
<feature type="compositionally biased region" description="Basic and acidic residues" evidence="1">
    <location>
        <begin position="127"/>
        <end position="147"/>
    </location>
</feature>
<feature type="compositionally biased region" description="Basic and acidic residues" evidence="1">
    <location>
        <begin position="86"/>
        <end position="105"/>
    </location>
</feature>
<evidence type="ECO:0000256" key="1">
    <source>
        <dbReference type="SAM" id="MobiDB-lite"/>
    </source>
</evidence>
<protein>
    <submittedName>
        <fullName evidence="2">Uncharacterized protein</fullName>
    </submittedName>
</protein>
<name>A0A6C0EBJ9_9ZZZZ</name>
<proteinExistence type="predicted"/>
<reference evidence="2" key="1">
    <citation type="journal article" date="2020" name="Nature">
        <title>Giant virus diversity and host interactions through global metagenomics.</title>
        <authorList>
            <person name="Schulz F."/>
            <person name="Roux S."/>
            <person name="Paez-Espino D."/>
            <person name="Jungbluth S."/>
            <person name="Walsh D.A."/>
            <person name="Denef V.J."/>
            <person name="McMahon K.D."/>
            <person name="Konstantinidis K.T."/>
            <person name="Eloe-Fadrosh E.A."/>
            <person name="Kyrpides N.C."/>
            <person name="Woyke T."/>
        </authorList>
    </citation>
    <scope>NUCLEOTIDE SEQUENCE</scope>
    <source>
        <strain evidence="2">GVMAG-M-3300023179-150</strain>
    </source>
</reference>
<sequence length="502" mass="57999">MSSSPTNEHDQFNTSQLNQVKSTSNHNLFDLPTYKEPPNDPLIPTQSGGNNNPSNNGIPNIKEPYGNNYNVNSLINNNGLPNIKEPLGDNKDKSGNNEPFEDNKNEPGNNAGENNDPGNNAGENNDPENKESFGDNNNAEEKNEDKIPQFGGSSDFNPEGMDLNDSDEVQIEESGNPSNPGEDSDPTDHPEYDLIKEEKQEAPEWIHPDLSIEDDYDMVSRMNQEEIESRVNTYLENYHSDEYAKYQKYFQSCYSASTQKYSIRKDNKGNIYLCSRAPQKENKGKKVKENVNQVFTDTEFTKNYLIKLTPPQYCKVSQSLKDITNELNIVSGDIKLLQQELIEQGAEIHDEDIKHFKKLRRKFYKLINKKYVYTKYYQEINGLNVTEAQTPVYAKEIITDIDENDNKIYKFKTHMVNASETLIQNMSLQIKEDLKNYTNIMHHNRDNQKEYQELIKFFLNEKKNNQEKIQKELSTLVSLQKERIDYLIEKLPIIDIRKDPFN</sequence>